<feature type="signal peptide" evidence="2">
    <location>
        <begin position="1"/>
        <end position="28"/>
    </location>
</feature>
<dbReference type="RefSeq" id="WP_025020939.1">
    <property type="nucleotide sequence ID" value="NZ_AZFH01000069.1"/>
</dbReference>
<dbReference type="AlphaFoldDB" id="A0A0R1THH5"/>
<keyword evidence="2" id="KW-0732">Signal</keyword>
<organism evidence="3 4">
    <name type="scientific">Ligilactobacillus equi DSM 15833 = JCM 10991</name>
    <dbReference type="NCBI Taxonomy" id="1423740"/>
    <lineage>
        <taxon>Bacteria</taxon>
        <taxon>Bacillati</taxon>
        <taxon>Bacillota</taxon>
        <taxon>Bacilli</taxon>
        <taxon>Lactobacillales</taxon>
        <taxon>Lactobacillaceae</taxon>
        <taxon>Ligilactobacillus</taxon>
    </lineage>
</organism>
<dbReference type="PROSITE" id="PS51257">
    <property type="entry name" value="PROKAR_LIPOPROTEIN"/>
    <property type="match status" value="1"/>
</dbReference>
<comment type="caution">
    <text evidence="3">The sequence shown here is derived from an EMBL/GenBank/DDBJ whole genome shotgun (WGS) entry which is preliminary data.</text>
</comment>
<dbReference type="PATRIC" id="fig|1423740.3.peg.146"/>
<accession>A0A0R1THH5</accession>
<proteinExistence type="predicted"/>
<feature type="region of interest" description="Disordered" evidence="1">
    <location>
        <begin position="27"/>
        <end position="94"/>
    </location>
</feature>
<evidence type="ECO:0008006" key="5">
    <source>
        <dbReference type="Google" id="ProtNLM"/>
    </source>
</evidence>
<name>A0A0R1THH5_9LACO</name>
<sequence length="167" mass="17200">MKLKKISLLYLPILTLSLVLGACGSDQAQDQSSATSSTAKVVAKAKSSNNSQVTTKTNNSTSMTSASNSATSQSSSSASQVTSESETAATSSSQVTGVMQYAPQALAKAAKDNNLDSSELYVTADGDILSVHENHAKMIENGKDVDPSVNPVIAAYTVSNGQLVSAY</sequence>
<feature type="chain" id="PRO_5006411254" description="Lipoprotein" evidence="2">
    <location>
        <begin position="29"/>
        <end position="167"/>
    </location>
</feature>
<evidence type="ECO:0000256" key="1">
    <source>
        <dbReference type="SAM" id="MobiDB-lite"/>
    </source>
</evidence>
<dbReference type="Proteomes" id="UP000051048">
    <property type="component" value="Unassembled WGS sequence"/>
</dbReference>
<evidence type="ECO:0000256" key="2">
    <source>
        <dbReference type="SAM" id="SignalP"/>
    </source>
</evidence>
<gene>
    <name evidence="3" type="ORF">FC36_GL000141</name>
</gene>
<evidence type="ECO:0000313" key="4">
    <source>
        <dbReference type="Proteomes" id="UP000051048"/>
    </source>
</evidence>
<protein>
    <recommendedName>
        <fullName evidence="5">Lipoprotein</fullName>
    </recommendedName>
</protein>
<dbReference type="EMBL" id="AZFH01000069">
    <property type="protein sequence ID" value="KRL80110.1"/>
    <property type="molecule type" value="Genomic_DNA"/>
</dbReference>
<reference evidence="3 4" key="1">
    <citation type="journal article" date="2015" name="Genome Announc.">
        <title>Expanding the biotechnology potential of lactobacilli through comparative genomics of 213 strains and associated genera.</title>
        <authorList>
            <person name="Sun Z."/>
            <person name="Harris H.M."/>
            <person name="McCann A."/>
            <person name="Guo C."/>
            <person name="Argimon S."/>
            <person name="Zhang W."/>
            <person name="Yang X."/>
            <person name="Jeffery I.B."/>
            <person name="Cooney J.C."/>
            <person name="Kagawa T.F."/>
            <person name="Liu W."/>
            <person name="Song Y."/>
            <person name="Salvetti E."/>
            <person name="Wrobel A."/>
            <person name="Rasinkangas P."/>
            <person name="Parkhill J."/>
            <person name="Rea M.C."/>
            <person name="O'Sullivan O."/>
            <person name="Ritari J."/>
            <person name="Douillard F.P."/>
            <person name="Paul Ross R."/>
            <person name="Yang R."/>
            <person name="Briner A.E."/>
            <person name="Felis G.E."/>
            <person name="de Vos W.M."/>
            <person name="Barrangou R."/>
            <person name="Klaenhammer T.R."/>
            <person name="Caufield P.W."/>
            <person name="Cui Y."/>
            <person name="Zhang H."/>
            <person name="O'Toole P.W."/>
        </authorList>
    </citation>
    <scope>NUCLEOTIDE SEQUENCE [LARGE SCALE GENOMIC DNA]</scope>
    <source>
        <strain evidence="3 4">DSM 15833</strain>
    </source>
</reference>
<evidence type="ECO:0000313" key="3">
    <source>
        <dbReference type="EMBL" id="KRL80110.1"/>
    </source>
</evidence>